<keyword evidence="2" id="KW-0251">Elongation factor</keyword>
<evidence type="ECO:0000313" key="3">
    <source>
        <dbReference type="Proteomes" id="UP001220610"/>
    </source>
</evidence>
<proteinExistence type="predicted"/>
<dbReference type="SUPFAM" id="SSF54534">
    <property type="entry name" value="FKBP-like"/>
    <property type="match status" value="1"/>
</dbReference>
<dbReference type="Gene3D" id="3.10.50.30">
    <property type="entry name" value="Transcription elongation factor, GreA/GreB, C-terminal domain"/>
    <property type="match status" value="1"/>
</dbReference>
<protein>
    <submittedName>
        <fullName evidence="2">GreA/GreB family elongation factor</fullName>
    </submittedName>
</protein>
<evidence type="ECO:0000313" key="2">
    <source>
        <dbReference type="EMBL" id="WEK33632.1"/>
    </source>
</evidence>
<feature type="domain" description="Transcription elongation factor GreA/GreB C-terminal" evidence="1">
    <location>
        <begin position="54"/>
        <end position="124"/>
    </location>
</feature>
<keyword evidence="2" id="KW-0648">Protein biosynthesis</keyword>
<dbReference type="GO" id="GO:0006354">
    <property type="term" value="P:DNA-templated transcription elongation"/>
    <property type="evidence" value="ECO:0007669"/>
    <property type="project" value="TreeGrafter"/>
</dbReference>
<evidence type="ECO:0000259" key="1">
    <source>
        <dbReference type="Pfam" id="PF01272"/>
    </source>
</evidence>
<organism evidence="2 3">
    <name type="scientific">Candidatus Pseudobacter hemicellulosilyticus</name>
    <dbReference type="NCBI Taxonomy" id="3121375"/>
    <lineage>
        <taxon>Bacteria</taxon>
        <taxon>Pseudomonadati</taxon>
        <taxon>Bacteroidota</taxon>
        <taxon>Chitinophagia</taxon>
        <taxon>Chitinophagales</taxon>
        <taxon>Chitinophagaceae</taxon>
        <taxon>Pseudobacter</taxon>
    </lineage>
</organism>
<dbReference type="AlphaFoldDB" id="A0AAJ5WQ06"/>
<dbReference type="PANTHER" id="PTHR30437">
    <property type="entry name" value="TRANSCRIPTION ELONGATION FACTOR GREA"/>
    <property type="match status" value="1"/>
</dbReference>
<dbReference type="InterPro" id="IPR036953">
    <property type="entry name" value="GreA/GreB_C_sf"/>
</dbReference>
<dbReference type="GO" id="GO:0032784">
    <property type="term" value="P:regulation of DNA-templated transcription elongation"/>
    <property type="evidence" value="ECO:0007669"/>
    <property type="project" value="InterPro"/>
</dbReference>
<dbReference type="PANTHER" id="PTHR30437:SF5">
    <property type="entry name" value="REGULATOR OF NUCLEOSIDE DIPHOSPHATE KINASE"/>
    <property type="match status" value="1"/>
</dbReference>
<dbReference type="GO" id="GO:0003677">
    <property type="term" value="F:DNA binding"/>
    <property type="evidence" value="ECO:0007669"/>
    <property type="project" value="InterPro"/>
</dbReference>
<dbReference type="GO" id="GO:0070063">
    <property type="term" value="F:RNA polymerase binding"/>
    <property type="evidence" value="ECO:0007669"/>
    <property type="project" value="InterPro"/>
</dbReference>
<name>A0AAJ5WQ06_9BACT</name>
<accession>A0AAJ5WQ06</accession>
<dbReference type="InterPro" id="IPR023459">
    <property type="entry name" value="Tscrpt_elong_fac_GreA/B_fam"/>
</dbReference>
<dbReference type="EMBL" id="CP119311">
    <property type="protein sequence ID" value="WEK33632.1"/>
    <property type="molecule type" value="Genomic_DNA"/>
</dbReference>
<sequence length="128" mass="14547">MTINEQNPVIITQEDYNLLKPYIDKMNGASNEMSLSHELHRAVIVKKEAFPMHAVRLNSKVTIMDEDSGKTKAFTIVMPEFADMRQQKVSVLTPMGTALIGFRQGEEVMWQVPAGLKRFRILEVINQA</sequence>
<dbReference type="GO" id="GO:0003746">
    <property type="term" value="F:translation elongation factor activity"/>
    <property type="evidence" value="ECO:0007669"/>
    <property type="project" value="UniProtKB-KW"/>
</dbReference>
<reference evidence="2" key="1">
    <citation type="submission" date="2023-03" db="EMBL/GenBank/DDBJ databases">
        <title>Andean soil-derived lignocellulolytic bacterial consortium as a source of novel taxa and putative plastic-active enzymes.</title>
        <authorList>
            <person name="Diaz-Garcia L."/>
            <person name="Chuvochina M."/>
            <person name="Feuerriegel G."/>
            <person name="Bunk B."/>
            <person name="Sproer C."/>
            <person name="Streit W.R."/>
            <person name="Rodriguez L.M."/>
            <person name="Overmann J."/>
            <person name="Jimenez D.J."/>
        </authorList>
    </citation>
    <scope>NUCLEOTIDE SEQUENCE</scope>
    <source>
        <strain evidence="2">MAG 7</strain>
    </source>
</reference>
<dbReference type="InterPro" id="IPR001437">
    <property type="entry name" value="Tscrpt_elong_fac_GreA/B_C"/>
</dbReference>
<dbReference type="Pfam" id="PF01272">
    <property type="entry name" value="GreA_GreB"/>
    <property type="match status" value="1"/>
</dbReference>
<gene>
    <name evidence="2" type="ORF">P0Y53_14160</name>
</gene>
<dbReference type="Proteomes" id="UP001220610">
    <property type="component" value="Chromosome"/>
</dbReference>